<dbReference type="EMBL" id="JBFOLJ010000071">
    <property type="protein sequence ID" value="KAL2456316.1"/>
    <property type="molecule type" value="Genomic_DNA"/>
</dbReference>
<dbReference type="PANTHER" id="PTHR31279">
    <property type="entry name" value="PROTEIN EXORDIUM-LIKE 5"/>
    <property type="match status" value="1"/>
</dbReference>
<keyword evidence="11 13" id="KW-0472">Membrane</keyword>
<comment type="subcellular location">
    <subcellularLocation>
        <location evidence="1">Membrane</location>
        <topology evidence="1">Single-pass membrane protein</topology>
    </subcellularLocation>
    <subcellularLocation>
        <location evidence="2">Secreted</location>
        <location evidence="2">Extracellular space</location>
        <location evidence="2">Apoplast</location>
    </subcellularLocation>
</comment>
<dbReference type="Pfam" id="PF04674">
    <property type="entry name" value="Phi_1"/>
    <property type="match status" value="1"/>
</dbReference>
<dbReference type="Gene3D" id="3.80.10.10">
    <property type="entry name" value="Ribonuclease Inhibitor"/>
    <property type="match status" value="2"/>
</dbReference>
<dbReference type="FunFam" id="3.80.10.10:FF:000722">
    <property type="entry name" value="Leucine-rich repeat receptor-like protein kinase"/>
    <property type="match status" value="1"/>
</dbReference>
<evidence type="ECO:0000313" key="16">
    <source>
        <dbReference type="Proteomes" id="UP001604277"/>
    </source>
</evidence>
<sequence length="719" mass="78503">MLIHLLFFSSLFLVAQSNNKAKSTVQTLEVQPQYFNPKLPPRSLSASDKFEGSSDLVNLRYHMGPVLSSPINIYLIWYGKWAASQQLLIKDFLLSISTFNHRAAPSPSVAEWWRTVSLYTDQTGANISRSVILAGEYSDHLYSHGTHLTRLSIQEVIATAVRSKPFPVDHKNGIYLILTSVDVTMQDFCRAVCGFHYFTFPSMVGYTLPYAWVGNSGKQCPEVCAYPFAVPGYMGGGGPGALNPPNGDIGVDGMISVIGHELAELSSNPLVNAWYAGEDPMAPTEIGDLCEGLYGTGGGGGYIGQVMRDKQGRTYNLNGRRGRNFLVQWIWSPVLKACAGPNAGFGLRGTFSIATLTRLDQLRILSLKNNSLTSPLPDFSSLTSLKTLVLDNNYFLGVFPPSLLSLHRLLILDLSHNNFTGLLPETLTVLNRLSYLRLDSNRFYGSIPPLNQSTLEVLNVSNNNLTGPIPVTPTLKKFKIISFLNNPNLCGEIINKPCHGSPFFNVTSGDGAAAAPPPTPLLQNAQSQQRLTALSPSSQMKHHKKVGVVLGFVIGTLILIAAVLCLFALAKKRKEELEQIEAKEEEYFVDATADNKGQRDRNSFSLQDESANAEIEIKKMKSPEKPRIVKSGSLIFCFGEEESYTLEQLMRVSAELLGRGTIGTTYKAAMGTNLVVSMKRLDACKLRCLHFGSGAAVASGVLWLVGAFGDVGSPCFLKT</sequence>
<evidence type="ECO:0000256" key="2">
    <source>
        <dbReference type="ARBA" id="ARBA00004271"/>
    </source>
</evidence>
<evidence type="ECO:0000256" key="11">
    <source>
        <dbReference type="ARBA" id="ARBA00023136"/>
    </source>
</evidence>
<dbReference type="Pfam" id="PF13855">
    <property type="entry name" value="LRR_8"/>
    <property type="match status" value="1"/>
</dbReference>
<proteinExistence type="inferred from homology"/>
<evidence type="ECO:0000256" key="1">
    <source>
        <dbReference type="ARBA" id="ARBA00004167"/>
    </source>
</evidence>
<comment type="caution">
    <text evidence="15">The sequence shown here is derived from an EMBL/GenBank/DDBJ whole genome shotgun (WGS) entry which is preliminary data.</text>
</comment>
<dbReference type="PROSITE" id="PS51450">
    <property type="entry name" value="LRR"/>
    <property type="match status" value="1"/>
</dbReference>
<accession>A0ABD1NXH6</accession>
<keyword evidence="6" id="KW-0433">Leucine-rich repeat</keyword>
<dbReference type="AlphaFoldDB" id="A0ABD1NXH6"/>
<dbReference type="Proteomes" id="UP001604277">
    <property type="component" value="Unassembled WGS sequence"/>
</dbReference>
<reference evidence="16" key="1">
    <citation type="submission" date="2024-07" db="EMBL/GenBank/DDBJ databases">
        <title>Two chromosome-level genome assemblies of Korean endemic species Abeliophyllum distichum and Forsythia ovata (Oleaceae).</title>
        <authorList>
            <person name="Jang H."/>
        </authorList>
    </citation>
    <scope>NUCLEOTIDE SEQUENCE [LARGE SCALE GENOMIC DNA]</scope>
</reference>
<dbReference type="InterPro" id="IPR001611">
    <property type="entry name" value="Leu-rich_rpt"/>
</dbReference>
<dbReference type="SUPFAM" id="SSF52058">
    <property type="entry name" value="L domain-like"/>
    <property type="match status" value="1"/>
</dbReference>
<feature type="transmembrane region" description="Helical" evidence="13">
    <location>
        <begin position="688"/>
        <end position="709"/>
    </location>
</feature>
<name>A0ABD1NXH6_9LAMI</name>
<protein>
    <recommendedName>
        <fullName evidence="17">Protein EXORDIUM-like 5</fullName>
    </recommendedName>
</protein>
<dbReference type="PANTHER" id="PTHR31279:SF4">
    <property type="entry name" value="PROTEIN EXORDIUM-LIKE 5"/>
    <property type="match status" value="1"/>
</dbReference>
<dbReference type="GO" id="GO:0048046">
    <property type="term" value="C:apoplast"/>
    <property type="evidence" value="ECO:0007669"/>
    <property type="project" value="UniProtKB-SubCell"/>
</dbReference>
<feature type="transmembrane region" description="Helical" evidence="13">
    <location>
        <begin position="546"/>
        <end position="570"/>
    </location>
</feature>
<keyword evidence="16" id="KW-1185">Reference proteome</keyword>
<evidence type="ECO:0000256" key="5">
    <source>
        <dbReference type="ARBA" id="ARBA00022553"/>
    </source>
</evidence>
<organism evidence="15 16">
    <name type="scientific">Forsythia ovata</name>
    <dbReference type="NCBI Taxonomy" id="205694"/>
    <lineage>
        <taxon>Eukaryota</taxon>
        <taxon>Viridiplantae</taxon>
        <taxon>Streptophyta</taxon>
        <taxon>Embryophyta</taxon>
        <taxon>Tracheophyta</taxon>
        <taxon>Spermatophyta</taxon>
        <taxon>Magnoliopsida</taxon>
        <taxon>eudicotyledons</taxon>
        <taxon>Gunneridae</taxon>
        <taxon>Pentapetalae</taxon>
        <taxon>asterids</taxon>
        <taxon>lamiids</taxon>
        <taxon>Lamiales</taxon>
        <taxon>Oleaceae</taxon>
        <taxon>Forsythieae</taxon>
        <taxon>Forsythia</taxon>
    </lineage>
</organism>
<evidence type="ECO:0008006" key="17">
    <source>
        <dbReference type="Google" id="ProtNLM"/>
    </source>
</evidence>
<comment type="similarity">
    <text evidence="12">Belongs to the EXORDIUM family.</text>
</comment>
<keyword evidence="5" id="KW-0597">Phosphoprotein</keyword>
<dbReference type="GO" id="GO:0016020">
    <property type="term" value="C:membrane"/>
    <property type="evidence" value="ECO:0007669"/>
    <property type="project" value="UniProtKB-SubCell"/>
</dbReference>
<evidence type="ECO:0000256" key="14">
    <source>
        <dbReference type="SAM" id="SignalP"/>
    </source>
</evidence>
<keyword evidence="3" id="KW-0052">Apoplast</keyword>
<keyword evidence="8 14" id="KW-0732">Signal</keyword>
<evidence type="ECO:0000256" key="10">
    <source>
        <dbReference type="ARBA" id="ARBA00022989"/>
    </source>
</evidence>
<feature type="signal peptide" evidence="14">
    <location>
        <begin position="1"/>
        <end position="17"/>
    </location>
</feature>
<keyword evidence="7 13" id="KW-0812">Transmembrane</keyword>
<keyword evidence="10 13" id="KW-1133">Transmembrane helix</keyword>
<dbReference type="InterPro" id="IPR006766">
    <property type="entry name" value="EXORDIUM-like"/>
</dbReference>
<keyword evidence="9" id="KW-0677">Repeat</keyword>
<evidence type="ECO:0000313" key="15">
    <source>
        <dbReference type="EMBL" id="KAL2456316.1"/>
    </source>
</evidence>
<evidence type="ECO:0000256" key="6">
    <source>
        <dbReference type="ARBA" id="ARBA00022614"/>
    </source>
</evidence>
<dbReference type="InterPro" id="IPR032675">
    <property type="entry name" value="LRR_dom_sf"/>
</dbReference>
<evidence type="ECO:0000256" key="4">
    <source>
        <dbReference type="ARBA" id="ARBA00022525"/>
    </source>
</evidence>
<feature type="chain" id="PRO_5044846946" description="Protein EXORDIUM-like 5" evidence="14">
    <location>
        <begin position="18"/>
        <end position="719"/>
    </location>
</feature>
<evidence type="ECO:0000256" key="9">
    <source>
        <dbReference type="ARBA" id="ARBA00022737"/>
    </source>
</evidence>
<evidence type="ECO:0000256" key="8">
    <source>
        <dbReference type="ARBA" id="ARBA00022729"/>
    </source>
</evidence>
<dbReference type="Pfam" id="PF00560">
    <property type="entry name" value="LRR_1"/>
    <property type="match status" value="2"/>
</dbReference>
<evidence type="ECO:0000256" key="12">
    <source>
        <dbReference type="ARBA" id="ARBA00023591"/>
    </source>
</evidence>
<keyword evidence="4" id="KW-0964">Secreted</keyword>
<evidence type="ECO:0000256" key="3">
    <source>
        <dbReference type="ARBA" id="ARBA00022523"/>
    </source>
</evidence>
<evidence type="ECO:0000256" key="13">
    <source>
        <dbReference type="SAM" id="Phobius"/>
    </source>
</evidence>
<evidence type="ECO:0000256" key="7">
    <source>
        <dbReference type="ARBA" id="ARBA00022692"/>
    </source>
</evidence>
<gene>
    <name evidence="15" type="ORF">Fot_56949</name>
</gene>